<gene>
    <name evidence="2" type="ORF">SAMN05216554_4132</name>
</gene>
<dbReference type="Proteomes" id="UP000198891">
    <property type="component" value="Unassembled WGS sequence"/>
</dbReference>
<feature type="region of interest" description="Disordered" evidence="1">
    <location>
        <begin position="172"/>
        <end position="193"/>
    </location>
</feature>
<proteinExistence type="predicted"/>
<dbReference type="EMBL" id="FNPZ01000005">
    <property type="protein sequence ID" value="SDZ48503.1"/>
    <property type="molecule type" value="Genomic_DNA"/>
</dbReference>
<protein>
    <recommendedName>
        <fullName evidence="4">MarR family protein</fullName>
    </recommendedName>
</protein>
<dbReference type="RefSeq" id="WP_245741695.1">
    <property type="nucleotide sequence ID" value="NZ_FNPZ01000005.1"/>
</dbReference>
<name>A0A1H3TDX4_9MICO</name>
<feature type="region of interest" description="Disordered" evidence="1">
    <location>
        <begin position="388"/>
        <end position="416"/>
    </location>
</feature>
<evidence type="ECO:0000256" key="1">
    <source>
        <dbReference type="SAM" id="MobiDB-lite"/>
    </source>
</evidence>
<dbReference type="InterPro" id="IPR036390">
    <property type="entry name" value="WH_DNA-bd_sf"/>
</dbReference>
<evidence type="ECO:0000313" key="3">
    <source>
        <dbReference type="Proteomes" id="UP000198891"/>
    </source>
</evidence>
<reference evidence="2 3" key="1">
    <citation type="submission" date="2016-10" db="EMBL/GenBank/DDBJ databases">
        <authorList>
            <person name="de Groot N.N."/>
        </authorList>
    </citation>
    <scope>NUCLEOTIDE SEQUENCE [LARGE SCALE GENOMIC DNA]</scope>
    <source>
        <strain evidence="2 3">CGMCC 4.3491</strain>
    </source>
</reference>
<evidence type="ECO:0008006" key="4">
    <source>
        <dbReference type="Google" id="ProtNLM"/>
    </source>
</evidence>
<keyword evidence="3" id="KW-1185">Reference proteome</keyword>
<feature type="compositionally biased region" description="Polar residues" evidence="1">
    <location>
        <begin position="178"/>
        <end position="188"/>
    </location>
</feature>
<dbReference type="AlphaFoldDB" id="A0A1H3TDX4"/>
<evidence type="ECO:0000313" key="2">
    <source>
        <dbReference type="EMBL" id="SDZ48503.1"/>
    </source>
</evidence>
<dbReference type="SUPFAM" id="SSF46785">
    <property type="entry name" value="Winged helix' DNA-binding domain"/>
    <property type="match status" value="2"/>
</dbReference>
<organism evidence="2 3">
    <name type="scientific">Herbiconiux ginsengi</name>
    <dbReference type="NCBI Taxonomy" id="381665"/>
    <lineage>
        <taxon>Bacteria</taxon>
        <taxon>Bacillati</taxon>
        <taxon>Actinomycetota</taxon>
        <taxon>Actinomycetes</taxon>
        <taxon>Micrococcales</taxon>
        <taxon>Microbacteriaceae</taxon>
        <taxon>Herbiconiux</taxon>
    </lineage>
</organism>
<feature type="region of interest" description="Disordered" evidence="1">
    <location>
        <begin position="548"/>
        <end position="587"/>
    </location>
</feature>
<accession>A0A1H3TDX4</accession>
<sequence length="611" mass="67280">MVREADGQLHANEYPHLHRLNPHTPTTPWCMRLADEHGTFRLLCFDFDAKADEPETAQDDCDALSTLLATHNVPHLICESSTSGGRHIWIAPRGGLSAIATAALATAARAHYRSLDHGMLLNAREGAARPPLSPHRNGSHSTVLRGTIDSLLDANAEPAALAAVTVALENAAPRAHTEQSGPSGPTNNHRPHRKLTSWGEAHMATVRGGSNPSWTGFMCLLAAATAGWSTRDIEHAARTAPGMEHYRTKNTGRGARRPRAAHEAAERLNRQWAKAQDIATFRQGLPPTTRIQDLSQLDSIITTTEALLQRLHASPGRWGRTEAAVSQRSVLLALTYLSMHTGKEIIGASIRDLALLAGIGRTTANTALKALTTDGWIETIRTADGPNAREFRLTPDFSTPSDKDRSQPFKNPRPPGQLFSNRTVILSKLTHLLTDGRHDVFTRAGHGHTAGRIYAELRDRPDPITVDGAAELLGVDRRTATTALSRLRHSRLVIKRGGGWIRSVRDLRDAAARKLGILGTLAARARRYSEEREVWAWWLAEYDTMTSSPRERPKRPHVSARPIFRDTGSGERNWPRYPRSADGRGNHREAREYVNAGYLNPDSRWQLGDVA</sequence>